<dbReference type="OrthoDB" id="445826at2759"/>
<evidence type="ECO:0000313" key="1">
    <source>
        <dbReference type="EMBL" id="GBM75076.1"/>
    </source>
</evidence>
<name>A0A4Y2IDE1_ARAVE</name>
<reference evidence="1 2" key="1">
    <citation type="journal article" date="2019" name="Sci. Rep.">
        <title>Orb-weaving spider Araneus ventricosus genome elucidates the spidroin gene catalogue.</title>
        <authorList>
            <person name="Kono N."/>
            <person name="Nakamura H."/>
            <person name="Ohtoshi R."/>
            <person name="Moran D.A.P."/>
            <person name="Shinohara A."/>
            <person name="Yoshida Y."/>
            <person name="Fujiwara M."/>
            <person name="Mori M."/>
            <person name="Tomita M."/>
            <person name="Arakawa K."/>
        </authorList>
    </citation>
    <scope>NUCLEOTIDE SEQUENCE [LARGE SCALE GENOMIC DNA]</scope>
</reference>
<protein>
    <recommendedName>
        <fullName evidence="3">RNase H type-1 domain-containing protein</fullName>
    </recommendedName>
</protein>
<dbReference type="EMBL" id="BGPR01002535">
    <property type="protein sequence ID" value="GBM75076.1"/>
    <property type="molecule type" value="Genomic_DNA"/>
</dbReference>
<gene>
    <name evidence="1" type="ORF">AVEN_197438_1</name>
</gene>
<sequence>MAAATERKRLSRKFDERISSRARQVVTAHSESLHCEDYVRMDSPYTTHPGSRKVSSLIGRSPLEKVLRCSQMARALMIDNAMVIRTAIFGGRHQHTSVGWGGEKEARAERGVFLHWVKAHFGYHGNELVDGETKVAADYPPVSHKLAISSSRLKTNLRFITVQAWQDRWDYTPNKGRYTLSLIPKVSLKHRFWGEITELLTGHGRFPAHFHRFGIEYDDLCACGAVGDAKNYLVSCPLTGPVAESPRRCVVRRRFWTVSADYFVIKFVMCS</sequence>
<evidence type="ECO:0000313" key="2">
    <source>
        <dbReference type="Proteomes" id="UP000499080"/>
    </source>
</evidence>
<comment type="caution">
    <text evidence="1">The sequence shown here is derived from an EMBL/GenBank/DDBJ whole genome shotgun (WGS) entry which is preliminary data.</text>
</comment>
<accession>A0A4Y2IDE1</accession>
<organism evidence="1 2">
    <name type="scientific">Araneus ventricosus</name>
    <name type="common">Orbweaver spider</name>
    <name type="synonym">Epeira ventricosa</name>
    <dbReference type="NCBI Taxonomy" id="182803"/>
    <lineage>
        <taxon>Eukaryota</taxon>
        <taxon>Metazoa</taxon>
        <taxon>Ecdysozoa</taxon>
        <taxon>Arthropoda</taxon>
        <taxon>Chelicerata</taxon>
        <taxon>Arachnida</taxon>
        <taxon>Araneae</taxon>
        <taxon>Araneomorphae</taxon>
        <taxon>Entelegynae</taxon>
        <taxon>Araneoidea</taxon>
        <taxon>Araneidae</taxon>
        <taxon>Araneus</taxon>
    </lineage>
</organism>
<dbReference type="Proteomes" id="UP000499080">
    <property type="component" value="Unassembled WGS sequence"/>
</dbReference>
<keyword evidence="2" id="KW-1185">Reference proteome</keyword>
<evidence type="ECO:0008006" key="3">
    <source>
        <dbReference type="Google" id="ProtNLM"/>
    </source>
</evidence>
<dbReference type="AlphaFoldDB" id="A0A4Y2IDE1"/>
<proteinExistence type="predicted"/>